<dbReference type="PANTHER" id="PTHR47338:SF5">
    <property type="entry name" value="ZN(II)2CYS6 TRANSCRIPTION FACTOR (EUROFUNG)"/>
    <property type="match status" value="1"/>
</dbReference>
<evidence type="ECO:0000256" key="5">
    <source>
        <dbReference type="ARBA" id="ARBA00023242"/>
    </source>
</evidence>
<dbReference type="GO" id="GO:0005634">
    <property type="term" value="C:nucleus"/>
    <property type="evidence" value="ECO:0007669"/>
    <property type="project" value="UniProtKB-SubCell"/>
</dbReference>
<reference evidence="7 8" key="1">
    <citation type="submission" date="2016-08" db="EMBL/GenBank/DDBJ databases">
        <title>A Parts List for Fungal Cellulosomes Revealed by Comparative Genomics.</title>
        <authorList>
            <consortium name="DOE Joint Genome Institute"/>
            <person name="Haitjema C.H."/>
            <person name="Gilmore S.P."/>
            <person name="Henske J.K."/>
            <person name="Solomon K.V."/>
            <person name="De Groot R."/>
            <person name="Kuo A."/>
            <person name="Mondo S.J."/>
            <person name="Salamov A.A."/>
            <person name="Labutti K."/>
            <person name="Zhao Z."/>
            <person name="Chiniquy J."/>
            <person name="Barry K."/>
            <person name="Brewer H.M."/>
            <person name="Purvine S.O."/>
            <person name="Wright A.T."/>
            <person name="Boxma B."/>
            <person name="Van Alen T."/>
            <person name="Hackstein J.H."/>
            <person name="Baker S.E."/>
            <person name="Grigoriev I.V."/>
            <person name="O'Malley M.A."/>
        </authorList>
    </citation>
    <scope>NUCLEOTIDE SEQUENCE [LARGE SCALE GENOMIC DNA]</scope>
    <source>
        <strain evidence="7 8">G1</strain>
    </source>
</reference>
<proteinExistence type="predicted"/>
<dbReference type="OrthoDB" id="2123952at2759"/>
<dbReference type="GO" id="GO:0003677">
    <property type="term" value="F:DNA binding"/>
    <property type="evidence" value="ECO:0007669"/>
    <property type="project" value="InterPro"/>
</dbReference>
<dbReference type="InterPro" id="IPR050815">
    <property type="entry name" value="TF_fung"/>
</dbReference>
<name>A0A1Y2F3N7_9FUNG</name>
<dbReference type="Pfam" id="PF04082">
    <property type="entry name" value="Fungal_trans"/>
    <property type="match status" value="1"/>
</dbReference>
<keyword evidence="3" id="KW-0805">Transcription regulation</keyword>
<dbReference type="PANTHER" id="PTHR47338">
    <property type="entry name" value="ZN(II)2CYS6 TRANSCRIPTION FACTOR (EUROFUNG)-RELATED"/>
    <property type="match status" value="1"/>
</dbReference>
<evidence type="ECO:0000256" key="3">
    <source>
        <dbReference type="ARBA" id="ARBA00023015"/>
    </source>
</evidence>
<evidence type="ECO:0000313" key="7">
    <source>
        <dbReference type="EMBL" id="ORY78307.1"/>
    </source>
</evidence>
<dbReference type="EMBL" id="MCOG01000017">
    <property type="protein sequence ID" value="ORY78307.1"/>
    <property type="molecule type" value="Genomic_DNA"/>
</dbReference>
<dbReference type="InterPro" id="IPR007219">
    <property type="entry name" value="XnlR_reg_dom"/>
</dbReference>
<evidence type="ECO:0000313" key="8">
    <source>
        <dbReference type="Proteomes" id="UP000193920"/>
    </source>
</evidence>
<evidence type="ECO:0000256" key="4">
    <source>
        <dbReference type="ARBA" id="ARBA00023163"/>
    </source>
</evidence>
<accession>A0A1Y2F3N7</accession>
<keyword evidence="2" id="KW-0479">Metal-binding</keyword>
<keyword evidence="4" id="KW-0804">Transcription</keyword>
<keyword evidence="5" id="KW-0539">Nucleus</keyword>
<comment type="subcellular location">
    <subcellularLocation>
        <location evidence="1">Nucleus</location>
    </subcellularLocation>
</comment>
<feature type="domain" description="Xylanolytic transcriptional activator regulatory" evidence="6">
    <location>
        <begin position="4"/>
        <end position="200"/>
    </location>
</feature>
<sequence length="312" mass="36638">MDLIKIYFTHVNHNIPFVKKADFINNLNTQPTFLLISLYAITSMLDPIVNKKENSVDSSSYYNIGPTESERYFDFAYKLMPIYIGEPKVSTVQALLILSFYSILSNKLHFSRMYANLAMQMLFSMKFQYDSLKNNENEINLKIKPLLNVQRRLWYCTYILKVFSLLNSNIPITSFIDSYLVPFPDDDEIFNEEITTSTNYYNAMKNDYINRNSVSNTNYEFDTNNMSMPSNFSFYNNMNKDYMLQKNINEIDHLISEFSENDDVKMCSEVPEGYIKELITLIRLTAENFCLVNDRELNSLIHYQSSKKKRIG</sequence>
<evidence type="ECO:0000259" key="6">
    <source>
        <dbReference type="Pfam" id="PF04082"/>
    </source>
</evidence>
<dbReference type="GO" id="GO:0006351">
    <property type="term" value="P:DNA-templated transcription"/>
    <property type="evidence" value="ECO:0007669"/>
    <property type="project" value="InterPro"/>
</dbReference>
<dbReference type="GO" id="GO:0000981">
    <property type="term" value="F:DNA-binding transcription factor activity, RNA polymerase II-specific"/>
    <property type="evidence" value="ECO:0007669"/>
    <property type="project" value="InterPro"/>
</dbReference>
<evidence type="ECO:0000256" key="2">
    <source>
        <dbReference type="ARBA" id="ARBA00022723"/>
    </source>
</evidence>
<dbReference type="AlphaFoldDB" id="A0A1Y2F3N7"/>
<keyword evidence="8" id="KW-1185">Reference proteome</keyword>
<dbReference type="GO" id="GO:0008270">
    <property type="term" value="F:zinc ion binding"/>
    <property type="evidence" value="ECO:0007669"/>
    <property type="project" value="InterPro"/>
</dbReference>
<organism evidence="7 8">
    <name type="scientific">Neocallimastix californiae</name>
    <dbReference type="NCBI Taxonomy" id="1754190"/>
    <lineage>
        <taxon>Eukaryota</taxon>
        <taxon>Fungi</taxon>
        <taxon>Fungi incertae sedis</taxon>
        <taxon>Chytridiomycota</taxon>
        <taxon>Chytridiomycota incertae sedis</taxon>
        <taxon>Neocallimastigomycetes</taxon>
        <taxon>Neocallimastigales</taxon>
        <taxon>Neocallimastigaceae</taxon>
        <taxon>Neocallimastix</taxon>
    </lineage>
</organism>
<dbReference type="STRING" id="1754190.A0A1Y2F3N7"/>
<dbReference type="CDD" id="cd12148">
    <property type="entry name" value="fungal_TF_MHR"/>
    <property type="match status" value="1"/>
</dbReference>
<comment type="caution">
    <text evidence="7">The sequence shown here is derived from an EMBL/GenBank/DDBJ whole genome shotgun (WGS) entry which is preliminary data.</text>
</comment>
<protein>
    <recommendedName>
        <fullName evidence="6">Xylanolytic transcriptional activator regulatory domain-containing protein</fullName>
    </recommendedName>
</protein>
<evidence type="ECO:0000256" key="1">
    <source>
        <dbReference type="ARBA" id="ARBA00004123"/>
    </source>
</evidence>
<gene>
    <name evidence="7" type="ORF">LY90DRAFT_501075</name>
</gene>
<dbReference type="Proteomes" id="UP000193920">
    <property type="component" value="Unassembled WGS sequence"/>
</dbReference>